<keyword evidence="8" id="KW-1185">Reference proteome</keyword>
<dbReference type="InterPro" id="IPR029063">
    <property type="entry name" value="SAM-dependent_MTases_sf"/>
</dbReference>
<dbReference type="Pfam" id="PF16197">
    <property type="entry name" value="KAsynt_C_assoc"/>
    <property type="match status" value="1"/>
</dbReference>
<dbReference type="Pfam" id="PF02801">
    <property type="entry name" value="Ketoacyl-synt_C"/>
    <property type="match status" value="1"/>
</dbReference>
<reference evidence="7" key="1">
    <citation type="submission" date="2021-02" db="EMBL/GenBank/DDBJ databases">
        <title>Abyssanaerobacter marinus gen.nov., sp., nov, anaerobic bacterium isolated from the Onnuri vent field of Indian Ocean and suggestion of Mogibacteriaceae fam. nov., and proposal of reclassification of ambiguous this family's genus member.</title>
        <authorList>
            <person name="Kim Y.J."/>
            <person name="Yang J.-A."/>
        </authorList>
    </citation>
    <scope>NUCLEOTIDE SEQUENCE</scope>
    <source>
        <strain evidence="7">DSM 2634</strain>
    </source>
</reference>
<dbReference type="Gene3D" id="3.40.47.10">
    <property type="match status" value="1"/>
</dbReference>
<evidence type="ECO:0000259" key="5">
    <source>
        <dbReference type="PROSITE" id="PS50075"/>
    </source>
</evidence>
<comment type="caution">
    <text evidence="7">The sequence shown here is derived from an EMBL/GenBank/DDBJ whole genome shotgun (WGS) entry which is preliminary data.</text>
</comment>
<feature type="domain" description="Ketosynthase family 3 (KS3)" evidence="6">
    <location>
        <begin position="10"/>
        <end position="418"/>
    </location>
</feature>
<dbReference type="SUPFAM" id="SSF53901">
    <property type="entry name" value="Thiolase-like"/>
    <property type="match status" value="1"/>
</dbReference>
<keyword evidence="7" id="KW-0489">Methyltransferase</keyword>
<protein>
    <submittedName>
        <fullName evidence="7">Methyltransferase</fullName>
    </submittedName>
</protein>
<accession>A0A939D9K0</accession>
<dbReference type="Gene3D" id="1.10.1240.100">
    <property type="match status" value="1"/>
</dbReference>
<dbReference type="AlphaFoldDB" id="A0A939D9K0"/>
<dbReference type="Proteomes" id="UP000664545">
    <property type="component" value="Unassembled WGS sequence"/>
</dbReference>
<sequence length="1155" mass="131021">MKREERIFRDTDIAIVGMNGRMPQANDLNEFWQNLINGRECITRKGEEDGKFIYAQGLMDGAEYFDHAFFNVNASDALHIDPQYRCILECAYHTLEDAGYGNPDRDCSIGLFIGADETFYVWNHVFEKLLKNESVDRIGMFLENTLASRIAYNLNLTGPAVVVRAACATSMVAVHMAIESLLNFDCNMALAGGVNIKWLESGYPIVEGMSSAYGQLRAYDAMGDGFVPGNGLGLVALKRLDDAIESNDHIYAVITGSAVVNDGNRKAGYHASSVEGEAEAIIRAMETAERFPEDICCIEGHGTATPLGDSVEIRAIDKAYQYIKEGDYSCILGSVKSNIGHLNTAAGIAGIMKSVLALNHGYFPPSVNYDSPNPELLKVSGRLTVTDQAYQLPDDKLNIIGVSSFGFGGVNGHIILEEPPMEEPVKNKNPFYIIPVTAKTDGSLAANQKNIRQFILEHPDEIEKISYVSWTGREHFSCRAFFICSGRGEILYEFDSRKELKRDGFEQADGEALRDAVSVAEAWLAGRFHDGKTLFKDVPYKISLPVYAFERHTFFMPQLDLKNRKTPIGIVDAFSDSRFELTKYLAKQKNMALTVFEKKKEPEKPIEWIKPKNFLQVITELENDYIRKEQLHFLHRDPEAEEQINQMCLLCLKRFWLQTGVFEEKTTRNLSQVLEEIGVDAYFTHFVTFIMEASQKYGLVEIDEETIRLKNEMEQDIEPLIQDKLAQIKADLPDGYGLMKLLVYCSEHYMEVFQGEKTGSEVLYPNGSYDMLKGIEQNGTAEGIYCKLAADMVDKLMPECEQTIRILEIGAGTGELTDQVLSRIGNRKIKYYFTDIGAAFLAIYKKKLSADLLEKVEFLKVDITRPLVEQKIGRESIDMILGVNVIQATNDIKLSMNNLLDILKPNGYLCMVQLYRIHDLQEMIFGLSPGWWNYREDSYNRRMPYFTHQGWIDFWRECGIEQIETFPQKGKEDQSNAMLLIGQKPKTEGGLSEKSAYVSEGISERKQELLRKNNDIKICEVADYSKGSIQKMKEDWEKQYPKAELLLPEGYEEQAEEEENGSISAQLRKIISDILNMPDISPHFIEEFDSLSLLLLIAEIEKEFGYKIEIEQMYQFSDIHELAAEIQDHSGKEKTEQSEELITEEGDIRLLFEEL</sequence>
<dbReference type="Pfam" id="PF08242">
    <property type="entry name" value="Methyltransf_12"/>
    <property type="match status" value="1"/>
</dbReference>
<dbReference type="InterPro" id="IPR013217">
    <property type="entry name" value="Methyltransf_12"/>
</dbReference>
<evidence type="ECO:0000313" key="7">
    <source>
        <dbReference type="EMBL" id="MBN7773934.1"/>
    </source>
</evidence>
<dbReference type="InterPro" id="IPR014031">
    <property type="entry name" value="Ketoacyl_synth_C"/>
</dbReference>
<dbReference type="Pfam" id="PF00109">
    <property type="entry name" value="ketoacyl-synt"/>
    <property type="match status" value="1"/>
</dbReference>
<keyword evidence="1" id="KW-0596">Phosphopantetheine</keyword>
<keyword evidence="4" id="KW-0511">Multifunctional enzyme</keyword>
<dbReference type="SUPFAM" id="SSF47336">
    <property type="entry name" value="ACP-like"/>
    <property type="match status" value="1"/>
</dbReference>
<dbReference type="EMBL" id="JAFJZZ010000005">
    <property type="protein sequence ID" value="MBN7773934.1"/>
    <property type="molecule type" value="Genomic_DNA"/>
</dbReference>
<evidence type="ECO:0000256" key="4">
    <source>
        <dbReference type="ARBA" id="ARBA00023268"/>
    </source>
</evidence>
<proteinExistence type="predicted"/>
<evidence type="ECO:0000259" key="6">
    <source>
        <dbReference type="PROSITE" id="PS52004"/>
    </source>
</evidence>
<evidence type="ECO:0000256" key="2">
    <source>
        <dbReference type="ARBA" id="ARBA00022553"/>
    </source>
</evidence>
<dbReference type="CDD" id="cd02440">
    <property type="entry name" value="AdoMet_MTases"/>
    <property type="match status" value="1"/>
</dbReference>
<keyword evidence="3" id="KW-0808">Transferase</keyword>
<dbReference type="InterPro" id="IPR050091">
    <property type="entry name" value="PKS_NRPS_Biosynth_Enz"/>
</dbReference>
<dbReference type="GO" id="GO:0032259">
    <property type="term" value="P:methylation"/>
    <property type="evidence" value="ECO:0007669"/>
    <property type="project" value="UniProtKB-KW"/>
</dbReference>
<dbReference type="SMART" id="SM00825">
    <property type="entry name" value="PKS_KS"/>
    <property type="match status" value="1"/>
</dbReference>
<dbReference type="Pfam" id="PF00550">
    <property type="entry name" value="PP-binding"/>
    <property type="match status" value="1"/>
</dbReference>
<evidence type="ECO:0000313" key="8">
    <source>
        <dbReference type="Proteomes" id="UP000664545"/>
    </source>
</evidence>
<dbReference type="SUPFAM" id="SSF53335">
    <property type="entry name" value="S-adenosyl-L-methionine-dependent methyltransferases"/>
    <property type="match status" value="1"/>
</dbReference>
<evidence type="ECO:0000256" key="1">
    <source>
        <dbReference type="ARBA" id="ARBA00022450"/>
    </source>
</evidence>
<dbReference type="InterPro" id="IPR032821">
    <property type="entry name" value="PKS_assoc"/>
</dbReference>
<organism evidence="7 8">
    <name type="scientific">Clostridium aminobutyricum</name>
    <dbReference type="NCBI Taxonomy" id="33953"/>
    <lineage>
        <taxon>Bacteria</taxon>
        <taxon>Bacillati</taxon>
        <taxon>Bacillota</taxon>
        <taxon>Clostridia</taxon>
        <taxon>Eubacteriales</taxon>
        <taxon>Clostridiaceae</taxon>
        <taxon>Clostridium</taxon>
    </lineage>
</organism>
<dbReference type="CDD" id="cd00833">
    <property type="entry name" value="PKS"/>
    <property type="match status" value="1"/>
</dbReference>
<dbReference type="RefSeq" id="WP_206582774.1">
    <property type="nucleotide sequence ID" value="NZ_JAFJZZ010000005.1"/>
</dbReference>
<dbReference type="InterPro" id="IPR009081">
    <property type="entry name" value="PP-bd_ACP"/>
</dbReference>
<name>A0A939D9K0_CLOAM</name>
<dbReference type="GO" id="GO:0006633">
    <property type="term" value="P:fatty acid biosynthetic process"/>
    <property type="evidence" value="ECO:0007669"/>
    <property type="project" value="TreeGrafter"/>
</dbReference>
<feature type="domain" description="Carrier" evidence="5">
    <location>
        <begin position="1054"/>
        <end position="1130"/>
    </location>
</feature>
<dbReference type="Gene3D" id="1.10.1200.10">
    <property type="entry name" value="ACP-like"/>
    <property type="match status" value="1"/>
</dbReference>
<dbReference type="InterPro" id="IPR036736">
    <property type="entry name" value="ACP-like_sf"/>
</dbReference>
<dbReference type="Gene3D" id="3.40.50.150">
    <property type="entry name" value="Vaccinia Virus protein VP39"/>
    <property type="match status" value="1"/>
</dbReference>
<dbReference type="PANTHER" id="PTHR43775">
    <property type="entry name" value="FATTY ACID SYNTHASE"/>
    <property type="match status" value="1"/>
</dbReference>
<dbReference type="PANTHER" id="PTHR43775:SF37">
    <property type="entry name" value="SI:DKEY-61P9.11"/>
    <property type="match status" value="1"/>
</dbReference>
<dbReference type="InterPro" id="IPR020841">
    <property type="entry name" value="PKS_Beta-ketoAc_synthase_dom"/>
</dbReference>
<evidence type="ECO:0000256" key="3">
    <source>
        <dbReference type="ARBA" id="ARBA00022679"/>
    </source>
</evidence>
<dbReference type="PROSITE" id="PS50075">
    <property type="entry name" value="CARRIER"/>
    <property type="match status" value="1"/>
</dbReference>
<dbReference type="PROSITE" id="PS52004">
    <property type="entry name" value="KS3_2"/>
    <property type="match status" value="1"/>
</dbReference>
<dbReference type="GO" id="GO:0004312">
    <property type="term" value="F:fatty acid synthase activity"/>
    <property type="evidence" value="ECO:0007669"/>
    <property type="project" value="TreeGrafter"/>
</dbReference>
<dbReference type="GO" id="GO:0005886">
    <property type="term" value="C:plasma membrane"/>
    <property type="evidence" value="ECO:0007669"/>
    <property type="project" value="TreeGrafter"/>
</dbReference>
<dbReference type="GO" id="GO:0071770">
    <property type="term" value="P:DIM/DIP cell wall layer assembly"/>
    <property type="evidence" value="ECO:0007669"/>
    <property type="project" value="TreeGrafter"/>
</dbReference>
<dbReference type="GO" id="GO:0008168">
    <property type="term" value="F:methyltransferase activity"/>
    <property type="evidence" value="ECO:0007669"/>
    <property type="project" value="UniProtKB-KW"/>
</dbReference>
<dbReference type="GO" id="GO:0005737">
    <property type="term" value="C:cytoplasm"/>
    <property type="evidence" value="ECO:0007669"/>
    <property type="project" value="TreeGrafter"/>
</dbReference>
<keyword evidence="2" id="KW-0597">Phosphoprotein</keyword>
<gene>
    <name evidence="7" type="ORF">JYB65_11225</name>
</gene>
<dbReference type="InterPro" id="IPR014030">
    <property type="entry name" value="Ketoacyl_synth_N"/>
</dbReference>
<dbReference type="InterPro" id="IPR016039">
    <property type="entry name" value="Thiolase-like"/>
</dbReference>